<evidence type="ECO:0000313" key="2">
    <source>
        <dbReference type="Proteomes" id="UP000657385"/>
    </source>
</evidence>
<sequence length="131" mass="14704">MTVEAQVEQRLREALPPACHFWPYLRAVPLPDQDPVELLVEWQAGRCAACGHPHHQDVVVDHAHESGLVRGLLCAVCNNAEGIAPPRHPRWFRYRTLPPTVILGIQITYGKAVRKRLDQLLADAQQPSAPR</sequence>
<evidence type="ECO:0000313" key="1">
    <source>
        <dbReference type="EMBL" id="MBF9071804.1"/>
    </source>
</evidence>
<dbReference type="SUPFAM" id="SSF54060">
    <property type="entry name" value="His-Me finger endonucleases"/>
    <property type="match status" value="1"/>
</dbReference>
<dbReference type="AlphaFoldDB" id="A0A931B643"/>
<keyword evidence="2" id="KW-1185">Reference proteome</keyword>
<dbReference type="Proteomes" id="UP000657385">
    <property type="component" value="Unassembled WGS sequence"/>
</dbReference>
<dbReference type="InterPro" id="IPR004211">
    <property type="entry name" value="Endonuclease_7"/>
</dbReference>
<dbReference type="InterPro" id="IPR044925">
    <property type="entry name" value="His-Me_finger_sf"/>
</dbReference>
<evidence type="ECO:0008006" key="3">
    <source>
        <dbReference type="Google" id="ProtNLM"/>
    </source>
</evidence>
<reference evidence="1" key="1">
    <citation type="submission" date="2020-11" db="EMBL/GenBank/DDBJ databases">
        <title>Isolation and identification of active actinomycetes.</title>
        <authorList>
            <person name="Yu B."/>
        </authorList>
    </citation>
    <scope>NUCLEOTIDE SEQUENCE</scope>
    <source>
        <strain evidence="1">NEAU-YB345</strain>
    </source>
</reference>
<dbReference type="InterPro" id="IPR038563">
    <property type="entry name" value="Endonuclease_7_sf"/>
</dbReference>
<proteinExistence type="predicted"/>
<name>A0A931B643_9ACTN</name>
<comment type="caution">
    <text evidence="1">The sequence shown here is derived from an EMBL/GenBank/DDBJ whole genome shotgun (WGS) entry which is preliminary data.</text>
</comment>
<gene>
    <name evidence="1" type="ORF">I2501_27655</name>
</gene>
<organism evidence="1 2">
    <name type="scientific">Streptacidiphilus fuscans</name>
    <dbReference type="NCBI Taxonomy" id="2789292"/>
    <lineage>
        <taxon>Bacteria</taxon>
        <taxon>Bacillati</taxon>
        <taxon>Actinomycetota</taxon>
        <taxon>Actinomycetes</taxon>
        <taxon>Kitasatosporales</taxon>
        <taxon>Streptomycetaceae</taxon>
        <taxon>Streptacidiphilus</taxon>
    </lineage>
</organism>
<dbReference type="Pfam" id="PF02945">
    <property type="entry name" value="Endonuclease_7"/>
    <property type="match status" value="1"/>
</dbReference>
<dbReference type="EMBL" id="JADPRT010000013">
    <property type="protein sequence ID" value="MBF9071804.1"/>
    <property type="molecule type" value="Genomic_DNA"/>
</dbReference>
<dbReference type="Gene3D" id="3.40.1800.10">
    <property type="entry name" value="His-Me finger endonucleases"/>
    <property type="match status" value="1"/>
</dbReference>
<accession>A0A931B643</accession>
<protein>
    <recommendedName>
        <fullName evidence="3">Recombination endonuclease VII</fullName>
    </recommendedName>
</protein>